<protein>
    <submittedName>
        <fullName evidence="2">Receptor expression-enhancing protein</fullName>
    </submittedName>
</protein>
<dbReference type="Proteomes" id="UP000887569">
    <property type="component" value="Unplaced"/>
</dbReference>
<keyword evidence="1" id="KW-1185">Reference proteome</keyword>
<evidence type="ECO:0000313" key="2">
    <source>
        <dbReference type="WBParaSite" id="PgR080_g040_t03"/>
    </source>
</evidence>
<dbReference type="WBParaSite" id="PgR080_g040_t03">
    <property type="protein sequence ID" value="PgR080_g040_t03"/>
    <property type="gene ID" value="PgR080_g040"/>
</dbReference>
<accession>A0A915C404</accession>
<name>A0A915C404_PARUN</name>
<proteinExistence type="predicted"/>
<organism evidence="1 2">
    <name type="scientific">Parascaris univalens</name>
    <name type="common">Nematode worm</name>
    <dbReference type="NCBI Taxonomy" id="6257"/>
    <lineage>
        <taxon>Eukaryota</taxon>
        <taxon>Metazoa</taxon>
        <taxon>Ecdysozoa</taxon>
        <taxon>Nematoda</taxon>
        <taxon>Chromadorea</taxon>
        <taxon>Rhabditida</taxon>
        <taxon>Spirurina</taxon>
        <taxon>Ascaridomorpha</taxon>
        <taxon>Ascaridoidea</taxon>
        <taxon>Ascarididae</taxon>
        <taxon>Parascaris</taxon>
    </lineage>
</organism>
<evidence type="ECO:0000313" key="1">
    <source>
        <dbReference type="Proteomes" id="UP000887569"/>
    </source>
</evidence>
<sequence length="66" mass="7361">MFDVNRINSFAYNYAGVNCEQFFFVVTVKGGVTQPVDKCSCVSFTIVVSLFPLVLLISENSVEFII</sequence>
<dbReference type="AlphaFoldDB" id="A0A915C404"/>
<reference evidence="2" key="1">
    <citation type="submission" date="2022-11" db="UniProtKB">
        <authorList>
            <consortium name="WormBaseParasite"/>
        </authorList>
    </citation>
    <scope>IDENTIFICATION</scope>
</reference>